<dbReference type="PANTHER" id="PTHR15651:SF7">
    <property type="entry name" value="ARMADILLO REPEAT-CONTAINING PROTEIN 8"/>
    <property type="match status" value="1"/>
</dbReference>
<dbReference type="AlphaFoldDB" id="Q6TGI8"/>
<organism evidence="6">
    <name type="scientific">Cryptococcus gattii</name>
    <name type="common">Filobasidiella gattii</name>
    <name type="synonym">Cryptococcus bacillisporus</name>
    <dbReference type="NCBI Taxonomy" id="552467"/>
    <lineage>
        <taxon>Eukaryota</taxon>
        <taxon>Fungi</taxon>
        <taxon>Dikarya</taxon>
        <taxon>Basidiomycota</taxon>
        <taxon>Agaricomycotina</taxon>
        <taxon>Tremellomycetes</taxon>
        <taxon>Tremellales</taxon>
        <taxon>Cryptococcaceae</taxon>
        <taxon>Cryptococcus</taxon>
        <taxon>Cryptococcus gattii species complex</taxon>
    </lineage>
</organism>
<evidence type="ECO:0000256" key="1">
    <source>
        <dbReference type="ARBA" id="ARBA00004123"/>
    </source>
</evidence>
<dbReference type="GO" id="GO:0005737">
    <property type="term" value="C:cytoplasm"/>
    <property type="evidence" value="ECO:0007669"/>
    <property type="project" value="UniProtKB-SubCell"/>
</dbReference>
<keyword evidence="3" id="KW-0963">Cytoplasm</keyword>
<dbReference type="GO" id="GO:0043161">
    <property type="term" value="P:proteasome-mediated ubiquitin-dependent protein catabolic process"/>
    <property type="evidence" value="ECO:0007669"/>
    <property type="project" value="TreeGrafter"/>
</dbReference>
<evidence type="ECO:0000256" key="4">
    <source>
        <dbReference type="ARBA" id="ARBA00022737"/>
    </source>
</evidence>
<dbReference type="VEuPathDB" id="FungiDB:CGB_I1020C"/>
<proteinExistence type="predicted"/>
<dbReference type="VEuPathDB" id="FungiDB:I308_03679"/>
<dbReference type="VEuPathDB" id="FungiDB:I314_03618"/>
<dbReference type="VEuPathDB" id="FungiDB:I306_06602"/>
<dbReference type="InterPro" id="IPR011989">
    <property type="entry name" value="ARM-like"/>
</dbReference>
<keyword evidence="5" id="KW-0539">Nucleus</keyword>
<dbReference type="Gene3D" id="1.25.10.10">
    <property type="entry name" value="Leucine-rich Repeat Variant"/>
    <property type="match status" value="3"/>
</dbReference>
<evidence type="ECO:0000256" key="3">
    <source>
        <dbReference type="ARBA" id="ARBA00022490"/>
    </source>
</evidence>
<dbReference type="InterPro" id="IPR038739">
    <property type="entry name" value="ARMC8/Vid28"/>
</dbReference>
<dbReference type="GO" id="GO:0034657">
    <property type="term" value="C:GID complex"/>
    <property type="evidence" value="ECO:0007669"/>
    <property type="project" value="TreeGrafter"/>
</dbReference>
<comment type="subcellular location">
    <subcellularLocation>
        <location evidence="2">Cytoplasm</location>
    </subcellularLocation>
    <subcellularLocation>
        <location evidence="1">Nucleus</location>
    </subcellularLocation>
</comment>
<reference evidence="6" key="1">
    <citation type="journal article" date="2005" name="Biochem. Biophys. Res. Commun.">
        <title>Genomic organization and expression of 23 new genes from MATalpha locus of Cryptococcus neoformans var. gattii.</title>
        <authorList>
            <person name="Ren P."/>
            <person name="Roncaglia P."/>
            <person name="Springer D.J."/>
            <person name="Fan J."/>
            <person name="Chaturvedi V."/>
        </authorList>
    </citation>
    <scope>NUCLEOTIDE SEQUENCE</scope>
    <source>
        <strain evidence="6">ATCC 32609</strain>
    </source>
</reference>
<evidence type="ECO:0008006" key="7">
    <source>
        <dbReference type="Google" id="ProtNLM"/>
    </source>
</evidence>
<dbReference type="GO" id="GO:0005634">
    <property type="term" value="C:nucleus"/>
    <property type="evidence" value="ECO:0007669"/>
    <property type="project" value="UniProtKB-SubCell"/>
</dbReference>
<dbReference type="SUPFAM" id="SSF48371">
    <property type="entry name" value="ARM repeat"/>
    <property type="match status" value="2"/>
</dbReference>
<evidence type="ECO:0000256" key="5">
    <source>
        <dbReference type="ARBA" id="ARBA00023242"/>
    </source>
</evidence>
<dbReference type="VEuPathDB" id="FungiDB:CNBG_5870"/>
<dbReference type="InterPro" id="IPR016024">
    <property type="entry name" value="ARM-type_fold"/>
</dbReference>
<name>Q6TGI8_CRYGA</name>
<protein>
    <recommendedName>
        <fullName evidence="7">BSP2</fullName>
    </recommendedName>
</protein>
<sequence>MDLPTLRHLKNSVIGNTWKKVQLAADTPTLTDLILLLHPANSPDTVYEAAVIVASIATVGNLTLRPIITNNTPARLLHLIHPLVHTQQHRSTQRQLTALLRALRNVLVATADMVWGHVWGVGAEKKVVGTGLVGENILRETPADRSRDKHWRNDAIAALTIVFEPGNLSTLLSLLNSPNHQIVLPLYQLFSRLVALPSNLQALVSWISPDQSIAPLLQNSEVDAPPWSTFFMLRHLLINIIKPDNELFDRHSRPKLMEAYLDLLGAIAKGDCSICGEIRQWLPPYKDDKLNTMEDYQLEVVVPQILEIAKSTHRAVRLAAIGCVTSIVKNDKGPYYDNHIRRIPHEDIMEQILNDLTRLLQTDDHEEHVKLNFILGESYILTALVSDEPLLQRSACEHKIPHQLLGKLCSLPELESTLSPDLYARLLESSLLALASLAMAYNRTRSIIADYPELDGSLPSCPIVLTPLKILRTSLTHESYGVRAAACQLARSLSRAVSVMRTGMVDEGVGDEVVKLLKKELETKSREGMDDVLGDAAWTVEVAATATICNLIADFSPFRPVILSDNTLPIIVHLTHSSYTPLALNALWSIKNLLFHADLPTKSSFMSIFTYSWLRQIISSTMPEDIQEQGLEVVQNLLAEESGAEVMRMVERLGGEDVDGKRGGIEGFLDFLVDLLSDTGAPMCSEVRLSAMYVMVNLSLGNEKLRTALMARVELLEVLSEALNVPRDPLKIPAILTYHNLLESSAKTHRPRQNILDILEPYLLKPRLKKLSEESRNLDVVQKSIKLLDVLERERATKTVTVPSAR</sequence>
<evidence type="ECO:0000313" key="6">
    <source>
        <dbReference type="EMBL" id="AAS92534.1"/>
    </source>
</evidence>
<evidence type="ECO:0000256" key="2">
    <source>
        <dbReference type="ARBA" id="ARBA00004496"/>
    </source>
</evidence>
<dbReference type="PANTHER" id="PTHR15651">
    <property type="entry name" value="ARMADILLO REPEAT-CONTAINING PROTEIN 8"/>
    <property type="match status" value="1"/>
</dbReference>
<dbReference type="EMBL" id="AY421967">
    <property type="protein sequence ID" value="AAS92534.1"/>
    <property type="molecule type" value="Genomic_DNA"/>
</dbReference>
<dbReference type="VEuPathDB" id="FungiDB:I311_06447"/>
<accession>Q6TGI8</accession>
<keyword evidence="4" id="KW-0677">Repeat</keyword>